<dbReference type="InterPro" id="IPR000671">
    <property type="entry name" value="Peptidase_A31"/>
</dbReference>
<evidence type="ECO:0000256" key="4">
    <source>
        <dbReference type="ARBA" id="ARBA00022801"/>
    </source>
</evidence>
<dbReference type="EMBL" id="JAQIBD010000001">
    <property type="protein sequence ID" value="MDM5271137.1"/>
    <property type="molecule type" value="Genomic_DNA"/>
</dbReference>
<dbReference type="SUPFAM" id="SSF53163">
    <property type="entry name" value="HybD-like"/>
    <property type="match status" value="1"/>
</dbReference>
<dbReference type="NCBIfam" id="TIGR00072">
    <property type="entry name" value="hydrog_prot"/>
    <property type="match status" value="1"/>
</dbReference>
<evidence type="ECO:0000313" key="6">
    <source>
        <dbReference type="Proteomes" id="UP001169069"/>
    </source>
</evidence>
<comment type="caution">
    <text evidence="5">The sequence shown here is derived from an EMBL/GenBank/DDBJ whole genome shotgun (WGS) entry which is preliminary data.</text>
</comment>
<dbReference type="CDD" id="cd06062">
    <property type="entry name" value="H2MP_MemB-H2up"/>
    <property type="match status" value="1"/>
</dbReference>
<accession>A0ABT7QWD2</accession>
<dbReference type="Gene3D" id="3.40.50.1450">
    <property type="entry name" value="HybD-like"/>
    <property type="match status" value="1"/>
</dbReference>
<dbReference type="Proteomes" id="UP001169069">
    <property type="component" value="Unassembled WGS sequence"/>
</dbReference>
<sequence>MKILILGIGNILFSDEGIGVHIVNYMKEKYTLSTHHHVDFMDGGTLAQHLIPVIVQYDYLIIIDTVNAPGVQKGEVYFFDFEDIPAAVDWQGSAHEVEMLQTLTMMDLVGDRPVTKIIGIVPTVIEPISFSLSDAVYHSVVTVESILVEHLASMDIQMDIKKKIAIDDILPLSYKMHDEYSL</sequence>
<dbReference type="PRINTS" id="PR00446">
    <property type="entry name" value="HYDRGNUPTAKE"/>
</dbReference>
<gene>
    <name evidence="5" type="ORF">PGH07_03020</name>
</gene>
<dbReference type="PANTHER" id="PTHR30302">
    <property type="entry name" value="HYDROGENASE 1 MATURATION PROTEASE"/>
    <property type="match status" value="1"/>
</dbReference>
<reference evidence="5" key="1">
    <citation type="submission" date="2023-01" db="EMBL/GenBank/DDBJ databases">
        <title>Sulfurovum sp. zt1-1 genome assembly.</title>
        <authorList>
            <person name="Wang J."/>
        </authorList>
    </citation>
    <scope>NUCLEOTIDE SEQUENCE</scope>
    <source>
        <strain evidence="5">Zt1-1</strain>
    </source>
</reference>
<organism evidence="5 6">
    <name type="scientific">Sulfurovum zhangzhouensis</name>
    <dbReference type="NCBI Taxonomy" id="3019067"/>
    <lineage>
        <taxon>Bacteria</taxon>
        <taxon>Pseudomonadati</taxon>
        <taxon>Campylobacterota</taxon>
        <taxon>Epsilonproteobacteria</taxon>
        <taxon>Campylobacterales</taxon>
        <taxon>Sulfurovaceae</taxon>
        <taxon>Sulfurovum</taxon>
    </lineage>
</organism>
<evidence type="ECO:0000313" key="5">
    <source>
        <dbReference type="EMBL" id="MDM5271137.1"/>
    </source>
</evidence>
<dbReference type="Pfam" id="PF01750">
    <property type="entry name" value="HycI"/>
    <property type="match status" value="1"/>
</dbReference>
<name>A0ABT7QWD2_9BACT</name>
<keyword evidence="2" id="KW-0645">Protease</keyword>
<proteinExistence type="inferred from homology"/>
<evidence type="ECO:0000256" key="1">
    <source>
        <dbReference type="ARBA" id="ARBA00006814"/>
    </source>
</evidence>
<evidence type="ECO:0000256" key="3">
    <source>
        <dbReference type="ARBA" id="ARBA00022750"/>
    </source>
</evidence>
<dbReference type="PANTHER" id="PTHR30302:SF1">
    <property type="entry name" value="HYDROGENASE 2 MATURATION PROTEASE"/>
    <property type="match status" value="1"/>
</dbReference>
<dbReference type="InterPro" id="IPR023430">
    <property type="entry name" value="Pept_HybD-like_dom_sf"/>
</dbReference>
<keyword evidence="4" id="KW-0378">Hydrolase</keyword>
<keyword evidence="6" id="KW-1185">Reference proteome</keyword>
<evidence type="ECO:0000256" key="2">
    <source>
        <dbReference type="ARBA" id="ARBA00022670"/>
    </source>
</evidence>
<dbReference type="RefSeq" id="WP_289412457.1">
    <property type="nucleotide sequence ID" value="NZ_JAQIBD010000001.1"/>
</dbReference>
<keyword evidence="3" id="KW-0064">Aspartyl protease</keyword>
<comment type="similarity">
    <text evidence="1">Belongs to the peptidase A31 family.</text>
</comment>
<protein>
    <submittedName>
        <fullName evidence="5">HyaD/HybD family hydrogenase maturation endopeptidase</fullName>
    </submittedName>
</protein>